<accession>A0ABW2R9B8</accession>
<gene>
    <name evidence="1" type="ORF">ACFQNJ_09220</name>
</gene>
<dbReference type="Proteomes" id="UP001596495">
    <property type="component" value="Unassembled WGS sequence"/>
</dbReference>
<dbReference type="EMBL" id="JBHTBX010000005">
    <property type="protein sequence ID" value="MFC7434690.1"/>
    <property type="molecule type" value="Genomic_DNA"/>
</dbReference>
<proteinExistence type="predicted"/>
<evidence type="ECO:0000313" key="1">
    <source>
        <dbReference type="EMBL" id="MFC7434690.1"/>
    </source>
</evidence>
<comment type="caution">
    <text evidence="1">The sequence shown here is derived from an EMBL/GenBank/DDBJ whole genome shotgun (WGS) entry which is preliminary data.</text>
</comment>
<name>A0ABW2R9B8_9BURK</name>
<dbReference type="InterPro" id="IPR007922">
    <property type="entry name" value="DciA-like"/>
</dbReference>
<sequence>MSPVVRRQTLWSLKQAAEEAPSLAALQARIRASAACLEAVNPLIPIPLRGLVQSGPLENGEWCLLVKSSAAATKLRQLLPTMVKELTRKGHEVTGIRIKIQALGR</sequence>
<evidence type="ECO:0000313" key="2">
    <source>
        <dbReference type="Proteomes" id="UP001596495"/>
    </source>
</evidence>
<dbReference type="Pfam" id="PF05258">
    <property type="entry name" value="DciA"/>
    <property type="match status" value="1"/>
</dbReference>
<reference evidence="2" key="1">
    <citation type="journal article" date="2019" name="Int. J. Syst. Evol. Microbiol.">
        <title>The Global Catalogue of Microorganisms (GCM) 10K type strain sequencing project: providing services to taxonomists for standard genome sequencing and annotation.</title>
        <authorList>
            <consortium name="The Broad Institute Genomics Platform"/>
            <consortium name="The Broad Institute Genome Sequencing Center for Infectious Disease"/>
            <person name="Wu L."/>
            <person name="Ma J."/>
        </authorList>
    </citation>
    <scope>NUCLEOTIDE SEQUENCE [LARGE SCALE GENOMIC DNA]</scope>
    <source>
        <strain evidence="2">CCUG 54518</strain>
    </source>
</reference>
<protein>
    <submittedName>
        <fullName evidence="1">DciA family protein</fullName>
    </submittedName>
</protein>
<keyword evidence="2" id="KW-1185">Reference proteome</keyword>
<organism evidence="1 2">
    <name type="scientific">Hydrogenophaga bisanensis</name>
    <dbReference type="NCBI Taxonomy" id="439611"/>
    <lineage>
        <taxon>Bacteria</taxon>
        <taxon>Pseudomonadati</taxon>
        <taxon>Pseudomonadota</taxon>
        <taxon>Betaproteobacteria</taxon>
        <taxon>Burkholderiales</taxon>
        <taxon>Comamonadaceae</taxon>
        <taxon>Hydrogenophaga</taxon>
    </lineage>
</organism>
<dbReference type="RefSeq" id="WP_382256358.1">
    <property type="nucleotide sequence ID" value="NZ_JBHTBX010000005.1"/>
</dbReference>